<organism evidence="2 3">
    <name type="scientific">Persicirhabdus sediminis</name>
    <dbReference type="NCBI Taxonomy" id="454144"/>
    <lineage>
        <taxon>Bacteria</taxon>
        <taxon>Pseudomonadati</taxon>
        <taxon>Verrucomicrobiota</taxon>
        <taxon>Verrucomicrobiia</taxon>
        <taxon>Verrucomicrobiales</taxon>
        <taxon>Verrucomicrobiaceae</taxon>
        <taxon>Persicirhabdus</taxon>
    </lineage>
</organism>
<accession>A0A8J7SII8</accession>
<keyword evidence="1" id="KW-0812">Transmembrane</keyword>
<comment type="caution">
    <text evidence="2">The sequence shown here is derived from an EMBL/GenBank/DDBJ whole genome shotgun (WGS) entry which is preliminary data.</text>
</comment>
<reference evidence="2" key="1">
    <citation type="submission" date="2021-01" db="EMBL/GenBank/DDBJ databases">
        <title>Modified the classification status of verrucomicrobia.</title>
        <authorList>
            <person name="Feng X."/>
        </authorList>
    </citation>
    <scope>NUCLEOTIDE SEQUENCE</scope>
    <source>
        <strain evidence="2">_KCTC 22039</strain>
    </source>
</reference>
<keyword evidence="3" id="KW-1185">Reference proteome</keyword>
<sequence>MLSKQTVLSEKICLNLNMPYEQARQSLLLTLELDEAPISAMGYNNSPLLRGQITSSSDDHIEFHANYGNTGPASVAGELQRQGEACTLTIWSKRVNIQNQLYFSLLCAIIATILLIFFPERSVSAIALGSLAVFLLWKISNTLVQTSSIRSHFLSIYQTTLDVQRNINK</sequence>
<dbReference type="Proteomes" id="UP000624703">
    <property type="component" value="Unassembled WGS sequence"/>
</dbReference>
<gene>
    <name evidence="2" type="ORF">JIN82_05635</name>
</gene>
<dbReference type="RefSeq" id="WP_200310664.1">
    <property type="nucleotide sequence ID" value="NZ_JAENIM010000029.1"/>
</dbReference>
<feature type="transmembrane region" description="Helical" evidence="1">
    <location>
        <begin position="101"/>
        <end position="119"/>
    </location>
</feature>
<keyword evidence="1" id="KW-1133">Transmembrane helix</keyword>
<dbReference type="EMBL" id="JAENIM010000029">
    <property type="protein sequence ID" value="MBK1790634.1"/>
    <property type="molecule type" value="Genomic_DNA"/>
</dbReference>
<keyword evidence="1" id="KW-0472">Membrane</keyword>
<evidence type="ECO:0000313" key="2">
    <source>
        <dbReference type="EMBL" id="MBK1790634.1"/>
    </source>
</evidence>
<evidence type="ECO:0000256" key="1">
    <source>
        <dbReference type="SAM" id="Phobius"/>
    </source>
</evidence>
<feature type="transmembrane region" description="Helical" evidence="1">
    <location>
        <begin position="125"/>
        <end position="144"/>
    </location>
</feature>
<dbReference type="AlphaFoldDB" id="A0A8J7SII8"/>
<name>A0A8J7SII8_9BACT</name>
<evidence type="ECO:0000313" key="3">
    <source>
        <dbReference type="Proteomes" id="UP000624703"/>
    </source>
</evidence>
<proteinExistence type="predicted"/>
<protein>
    <submittedName>
        <fullName evidence="2">Uncharacterized protein</fullName>
    </submittedName>
</protein>